<keyword evidence="1" id="KW-0732">Signal</keyword>
<gene>
    <name evidence="2" type="ORF">GR212_36025</name>
</gene>
<dbReference type="Pfam" id="PF13557">
    <property type="entry name" value="Phenol_MetA_deg"/>
    <property type="match status" value="1"/>
</dbReference>
<dbReference type="InterPro" id="IPR025737">
    <property type="entry name" value="FApF"/>
</dbReference>
<feature type="chain" id="PRO_5026946460" evidence="1">
    <location>
        <begin position="28"/>
        <end position="325"/>
    </location>
</feature>
<accession>A0A6L9UKT7</accession>
<dbReference type="Proteomes" id="UP000483035">
    <property type="component" value="Unassembled WGS sequence"/>
</dbReference>
<evidence type="ECO:0000313" key="2">
    <source>
        <dbReference type="EMBL" id="NEI74942.1"/>
    </source>
</evidence>
<protein>
    <submittedName>
        <fullName evidence="2">Transporter</fullName>
    </submittedName>
</protein>
<proteinExistence type="predicted"/>
<feature type="signal peptide" evidence="1">
    <location>
        <begin position="1"/>
        <end position="27"/>
    </location>
</feature>
<evidence type="ECO:0000313" key="3">
    <source>
        <dbReference type="Proteomes" id="UP000483035"/>
    </source>
</evidence>
<evidence type="ECO:0000256" key="1">
    <source>
        <dbReference type="SAM" id="SignalP"/>
    </source>
</evidence>
<reference evidence="2 3" key="1">
    <citation type="submission" date="2019-12" db="EMBL/GenBank/DDBJ databases">
        <title>Rhizobium genotypes associated with high levels of biological nitrogen fixation by grain legumes in a temperate-maritime cropping system.</title>
        <authorList>
            <person name="Maluk M."/>
            <person name="Francesc Ferrando Molina F."/>
            <person name="Lopez Del Egido L."/>
            <person name="Lafos M."/>
            <person name="Langarica-Fuentes A."/>
            <person name="Gebre Yohannes G."/>
            <person name="Young M.W."/>
            <person name="Martin P."/>
            <person name="Gantlett R."/>
            <person name="Kenicer G."/>
            <person name="Hawes C."/>
            <person name="Begg G.S."/>
            <person name="Quilliam R.S."/>
            <person name="Squire G.R."/>
            <person name="Poole P.S."/>
            <person name="Young P.W."/>
            <person name="Iannetta P.M."/>
            <person name="James E.K."/>
        </authorList>
    </citation>
    <scope>NUCLEOTIDE SEQUENCE [LARGE SCALE GENOMIC DNA]</scope>
    <source>
        <strain evidence="2 3">JHI1118</strain>
    </source>
</reference>
<comment type="caution">
    <text evidence="2">The sequence shown here is derived from an EMBL/GenBank/DDBJ whole genome shotgun (WGS) entry which is preliminary data.</text>
</comment>
<sequence length="325" mass="34230">MRRIFTHSVVLSALAVTLSVAPQRAEAAESGTGVYLLGMKGPGSAITPPEGFYYQNDLYFYNGSLGGGRAFPTGGQLVGNIDGKAVVNLSTFLWSTPWEIGGGSLNFSAVVPVGRKGVDAGVTFSGPRLGSIGGARSDATTTIGDPTFGSSLGWSAGNFHWQVGTSVNVPVGDYHPGALANLAFHRWGVDVGTSGTWFDPSTGLDISGTVGLTFNGKNPDTDYRTGTEFHGEWSVSQYLNKQFSLGLIGYYYQQISGDSGEGAALGDFKGRVASIGATAAYNFKINETPVTARLKFFHEFAAENRAEGNSVFLTMTVPLYVAAKD</sequence>
<name>A0A6L9UKT7_9HYPH</name>
<dbReference type="EMBL" id="WUEY01000046">
    <property type="protein sequence ID" value="NEI74942.1"/>
    <property type="molecule type" value="Genomic_DNA"/>
</dbReference>
<dbReference type="AlphaFoldDB" id="A0A6L9UKT7"/>
<organism evidence="2 3">
    <name type="scientific">Rhizobium lusitanum</name>
    <dbReference type="NCBI Taxonomy" id="293958"/>
    <lineage>
        <taxon>Bacteria</taxon>
        <taxon>Pseudomonadati</taxon>
        <taxon>Pseudomonadota</taxon>
        <taxon>Alphaproteobacteria</taxon>
        <taxon>Hyphomicrobiales</taxon>
        <taxon>Rhizobiaceae</taxon>
        <taxon>Rhizobium/Agrobacterium group</taxon>
        <taxon>Rhizobium</taxon>
    </lineage>
</organism>